<dbReference type="PANTHER" id="PTHR31094">
    <property type="entry name" value="RIKEN CDNA 2310061I04 GENE"/>
    <property type="match status" value="1"/>
</dbReference>
<evidence type="ECO:0000313" key="2">
    <source>
        <dbReference type="EMBL" id="PKS09737.1"/>
    </source>
</evidence>
<dbReference type="EMBL" id="NLAX01000010">
    <property type="protein sequence ID" value="PKS09737.1"/>
    <property type="molecule type" value="Genomic_DNA"/>
</dbReference>
<evidence type="ECO:0000313" key="3">
    <source>
        <dbReference type="Proteomes" id="UP000233524"/>
    </source>
</evidence>
<feature type="region of interest" description="Disordered" evidence="1">
    <location>
        <begin position="286"/>
        <end position="312"/>
    </location>
</feature>
<accession>A0A2N3NBG6</accession>
<sequence>MSSVVAQVSTRGVRSALQTGRQGIRSPVRAKRLLSSRAAARHIPAFCGRARTPCTNAERVRGGQVQCLAQSDAVAIRTSSRSYWVHAGEEPEPLDGKKKLDDETKLNLGRTIRILKERLPTILQQPLPSEILADNISLHLFPPPIPTSPVANGKAAYKAALWTSPLAWNRLPIIGNVGLEVQSIRLQPGPLPFTPLRTGSLEDMLVVRWVTEPSSLPSEFLRNMAARIAGGEQPDAQEFMGLFAFQFDHKGRVLDHTIESAEHSRHWSKGMGSSVVRFTDKLLGGIRQRGEPDPVPFPACSGRGRGSKGDKD</sequence>
<protein>
    <submittedName>
        <fullName evidence="2">Uncharacterized protein</fullName>
    </submittedName>
</protein>
<dbReference type="Proteomes" id="UP000233524">
    <property type="component" value="Unassembled WGS sequence"/>
</dbReference>
<dbReference type="InParanoid" id="A0A2N3NBG6"/>
<organism evidence="2 3">
    <name type="scientific">Lomentospora prolificans</name>
    <dbReference type="NCBI Taxonomy" id="41688"/>
    <lineage>
        <taxon>Eukaryota</taxon>
        <taxon>Fungi</taxon>
        <taxon>Dikarya</taxon>
        <taxon>Ascomycota</taxon>
        <taxon>Pezizomycotina</taxon>
        <taxon>Sordariomycetes</taxon>
        <taxon>Hypocreomycetidae</taxon>
        <taxon>Microascales</taxon>
        <taxon>Microascaceae</taxon>
        <taxon>Lomentospora</taxon>
    </lineage>
</organism>
<dbReference type="InterPro" id="IPR031342">
    <property type="entry name" value="Mug163-like"/>
</dbReference>
<reference evidence="2 3" key="1">
    <citation type="journal article" date="2017" name="G3 (Bethesda)">
        <title>First Draft Genome Sequence of the Pathogenic Fungus Lomentospora prolificans (Formerly Scedosporium prolificans).</title>
        <authorList>
            <person name="Luo R."/>
            <person name="Zimin A."/>
            <person name="Workman R."/>
            <person name="Fan Y."/>
            <person name="Pertea G."/>
            <person name="Grossman N."/>
            <person name="Wear M.P."/>
            <person name="Jia B."/>
            <person name="Miller H."/>
            <person name="Casadevall A."/>
            <person name="Timp W."/>
            <person name="Zhang S.X."/>
            <person name="Salzberg S.L."/>
        </authorList>
    </citation>
    <scope>NUCLEOTIDE SEQUENCE [LARGE SCALE GENOMIC DNA]</scope>
    <source>
        <strain evidence="2 3">JHH-5317</strain>
    </source>
</reference>
<dbReference type="VEuPathDB" id="FungiDB:jhhlp_004358"/>
<keyword evidence="3" id="KW-1185">Reference proteome</keyword>
<dbReference type="AlphaFoldDB" id="A0A2N3NBG6"/>
<dbReference type="OrthoDB" id="5329385at2759"/>
<evidence type="ECO:0000256" key="1">
    <source>
        <dbReference type="SAM" id="MobiDB-lite"/>
    </source>
</evidence>
<dbReference type="STRING" id="41688.A0A2N3NBG6"/>
<gene>
    <name evidence="2" type="ORF">jhhlp_004358</name>
</gene>
<dbReference type="InterPro" id="IPR018790">
    <property type="entry name" value="DUF2358"/>
</dbReference>
<name>A0A2N3NBG6_9PEZI</name>
<dbReference type="PANTHER" id="PTHR31094:SF2">
    <property type="entry name" value="RIKEN CDNA 2310061I04 GENE"/>
    <property type="match status" value="1"/>
</dbReference>
<dbReference type="Pfam" id="PF17119">
    <property type="entry name" value="MMU163"/>
    <property type="match status" value="2"/>
</dbReference>
<comment type="caution">
    <text evidence="2">The sequence shown here is derived from an EMBL/GenBank/DDBJ whole genome shotgun (WGS) entry which is preliminary data.</text>
</comment>
<proteinExistence type="predicted"/>